<dbReference type="AlphaFoldDB" id="I5D6C2"/>
<organism evidence="4 5">
    <name type="scientific">Mycoplasmopsis agalactiae 14628</name>
    <dbReference type="NCBI Taxonomy" id="1110504"/>
    <lineage>
        <taxon>Bacteria</taxon>
        <taxon>Bacillati</taxon>
        <taxon>Mycoplasmatota</taxon>
        <taxon>Mycoplasmoidales</taxon>
        <taxon>Metamycoplasmataceae</taxon>
        <taxon>Mycoplasmopsis</taxon>
    </lineage>
</organism>
<proteinExistence type="inferred from homology"/>
<dbReference type="OrthoDB" id="395744at2"/>
<dbReference type="InterPro" id="IPR006343">
    <property type="entry name" value="DnaB/C_C"/>
</dbReference>
<comment type="caution">
    <text evidence="4">The sequence shown here is derived from an EMBL/GenBank/DDBJ whole genome shotgun (WGS) entry which is preliminary data.</text>
</comment>
<dbReference type="InterPro" id="IPR058660">
    <property type="entry name" value="WHD_DnaB"/>
</dbReference>
<protein>
    <submittedName>
        <fullName evidence="4">Uncharacterized protein</fullName>
    </submittedName>
</protein>
<sequence length="334" mass="38686">MLKTLQYPYFTIQNSLQISSTDLKNLRKFYAPILCSESILLYEYLRDLTHIDSNEYGIFDFESLTYLLNMDIKTLNKARIMLESVALLSTLIDEFNRKTVFVLEKPLDSSGFRKNLLLANKLIKTMGKQNFERLMGKEKNIFLSKAKYLLDASAKFDEVFAPDQSMDNERGLNDSALSYELDSSDVSTKEINLFIQEKLDLNTFEYPNPYEAILKTDSRFFFSQVSGQIPTESIVNLIKFSKNNNLSDSCINLVFYYAYDVNGRINYTYVKKIITDLINKKMFSFAQVEKHLDNLQGFKNKGTISKKELYKATYLKSITMQKDAYESAESLIED</sequence>
<gene>
    <name evidence="4" type="ORF">MAGb_3420</name>
</gene>
<evidence type="ECO:0000259" key="3">
    <source>
        <dbReference type="Pfam" id="PF25888"/>
    </source>
</evidence>
<dbReference type="Pfam" id="PF07261">
    <property type="entry name" value="DnaB_2"/>
    <property type="match status" value="1"/>
</dbReference>
<evidence type="ECO:0000313" key="4">
    <source>
        <dbReference type="EMBL" id="EIN15231.1"/>
    </source>
</evidence>
<dbReference type="STRING" id="1110504.MAGb_3420"/>
<evidence type="ECO:0000313" key="5">
    <source>
        <dbReference type="Proteomes" id="UP000003181"/>
    </source>
</evidence>
<dbReference type="Pfam" id="PF25888">
    <property type="entry name" value="WHD_DnaB"/>
    <property type="match status" value="1"/>
</dbReference>
<feature type="domain" description="Replicative helicase loading/DNA remodeling protein DnaB N-terminal winged helix" evidence="3">
    <location>
        <begin position="10"/>
        <end position="172"/>
    </location>
</feature>
<evidence type="ECO:0000256" key="1">
    <source>
        <dbReference type="ARBA" id="ARBA00093462"/>
    </source>
</evidence>
<accession>I5D6C2</accession>
<evidence type="ECO:0000259" key="2">
    <source>
        <dbReference type="Pfam" id="PF07261"/>
    </source>
</evidence>
<feature type="domain" description="DnaB/C C-terminal" evidence="2">
    <location>
        <begin position="223"/>
        <end position="291"/>
    </location>
</feature>
<dbReference type="Proteomes" id="UP000003181">
    <property type="component" value="Unassembled WGS sequence"/>
</dbReference>
<dbReference type="RefSeq" id="WP_004024097.1">
    <property type="nucleotide sequence ID" value="NZ_AJPR01000006.1"/>
</dbReference>
<dbReference type="PATRIC" id="fig|1110504.5.peg.345"/>
<name>I5D6C2_MYCAA</name>
<dbReference type="EMBL" id="AJPR01000006">
    <property type="protein sequence ID" value="EIN15231.1"/>
    <property type="molecule type" value="Genomic_DNA"/>
</dbReference>
<comment type="similarity">
    <text evidence="1">Belongs to the DnaB/DnaD family.</text>
</comment>
<reference evidence="4 5" key="1">
    <citation type="journal article" date="2012" name="Appl. Environ. Microbiol.">
        <title>Emergence of Atypical Mycoplasma agalactiae Strains Harboring a New Prophage and Associated with an Alpine Wild Ungulate Mortality Episode.</title>
        <authorList>
            <person name="Tardy F."/>
            <person name="Baranowski E."/>
            <person name="Nouvel L.X."/>
            <person name="Mick V."/>
            <person name="Manso-Silvan L."/>
            <person name="Thiaucourt F."/>
            <person name="Thebault P."/>
            <person name="Breton M."/>
            <person name="Sirand-Pugnet P."/>
            <person name="Blanchard A."/>
            <person name="Garnier A."/>
            <person name="Gibert P."/>
            <person name="Game Y."/>
            <person name="Poumarat F."/>
            <person name="Citti C."/>
        </authorList>
    </citation>
    <scope>NUCLEOTIDE SEQUENCE [LARGE SCALE GENOMIC DNA]</scope>
    <source>
        <strain evidence="4 5">14628</strain>
    </source>
</reference>